<dbReference type="EMBL" id="UINC01085641">
    <property type="protein sequence ID" value="SVC33386.1"/>
    <property type="molecule type" value="Genomic_DNA"/>
</dbReference>
<gene>
    <name evidence="2" type="ORF">METZ01_LOCUS286240</name>
</gene>
<protein>
    <recommendedName>
        <fullName evidence="3">Thiolase N-terminal domain-containing protein</fullName>
    </recommendedName>
</protein>
<feature type="non-terminal residue" evidence="2">
    <location>
        <position position="299"/>
    </location>
</feature>
<evidence type="ECO:0008006" key="3">
    <source>
        <dbReference type="Google" id="ProtNLM"/>
    </source>
</evidence>
<dbReference type="InterPro" id="IPR016039">
    <property type="entry name" value="Thiolase-like"/>
</dbReference>
<organism evidence="2">
    <name type="scientific">marine metagenome</name>
    <dbReference type="NCBI Taxonomy" id="408172"/>
    <lineage>
        <taxon>unclassified sequences</taxon>
        <taxon>metagenomes</taxon>
        <taxon>ecological metagenomes</taxon>
    </lineage>
</organism>
<dbReference type="Gene3D" id="3.40.47.10">
    <property type="match status" value="1"/>
</dbReference>
<dbReference type="AlphaFoldDB" id="A0A382L9K9"/>
<dbReference type="GO" id="GO:0016746">
    <property type="term" value="F:acyltransferase activity"/>
    <property type="evidence" value="ECO:0007669"/>
    <property type="project" value="InterPro"/>
</dbReference>
<sequence length="299" mass="32819">MADTIQPVLVGAGQTVDRPSELAHARSPLTMMYDSACASAEDAGLKPDQFSQLDVLAVVDTVGPSLMNNPPGNLAKLFGANDARQYLSTTGGNTPQTLVNHFSTEITAERSSMVLLTGAEVLDSLSKSAKTGQVLNWDAQWTGEDEEPLEFSPERPGSNSTEVSHGMVAPIVTYPFFENALRHHYGRSLQEHQLAIGSLFAPFTKVAKDNPNAWFPTERSAQEIAEPTRENRYIGFPYTKYMNAVMQVNQSASVLMMSDVKARSLGIDESRWVYLHGHCDVSDIWNVTERLNFHSSPAL</sequence>
<name>A0A382L9K9_9ZZZZ</name>
<reference evidence="2" key="1">
    <citation type="submission" date="2018-05" db="EMBL/GenBank/DDBJ databases">
        <authorList>
            <person name="Lanie J.A."/>
            <person name="Ng W.-L."/>
            <person name="Kazmierczak K.M."/>
            <person name="Andrzejewski T.M."/>
            <person name="Davidsen T.M."/>
            <person name="Wayne K.J."/>
            <person name="Tettelin H."/>
            <person name="Glass J.I."/>
            <person name="Rusch D."/>
            <person name="Podicherti R."/>
            <person name="Tsui H.-C.T."/>
            <person name="Winkler M.E."/>
        </authorList>
    </citation>
    <scope>NUCLEOTIDE SEQUENCE</scope>
</reference>
<accession>A0A382L9K9</accession>
<feature type="region of interest" description="Disordered" evidence="1">
    <location>
        <begin position="144"/>
        <end position="163"/>
    </location>
</feature>
<dbReference type="SUPFAM" id="SSF53901">
    <property type="entry name" value="Thiolase-like"/>
    <property type="match status" value="1"/>
</dbReference>
<evidence type="ECO:0000256" key="1">
    <source>
        <dbReference type="SAM" id="MobiDB-lite"/>
    </source>
</evidence>
<proteinExistence type="predicted"/>
<evidence type="ECO:0000313" key="2">
    <source>
        <dbReference type="EMBL" id="SVC33386.1"/>
    </source>
</evidence>